<dbReference type="EMBL" id="BJOV01000002">
    <property type="protein sequence ID" value="GEE00178.1"/>
    <property type="molecule type" value="Genomic_DNA"/>
</dbReference>
<organism evidence="1 2">
    <name type="scientific">Gordonia spumicola</name>
    <dbReference type="NCBI Taxonomy" id="589161"/>
    <lineage>
        <taxon>Bacteria</taxon>
        <taxon>Bacillati</taxon>
        <taxon>Actinomycetota</taxon>
        <taxon>Actinomycetes</taxon>
        <taxon>Mycobacteriales</taxon>
        <taxon>Gordoniaceae</taxon>
        <taxon>Gordonia</taxon>
    </lineage>
</organism>
<sequence length="179" mass="19346">MGILRSDEVRQPARNVVKREYSQRMKKWLAAIAAVIAVVGIQGCGSESSGPDPFTIKADVSMIFSGYGVLTMEPEHCDTVTTENGRWQSDVPVIFKQGEREIGTGGVISDLADIDQSTGYRVCSYTVSGTVTPKDNSSITAEFSDGGEWSQSIHDWQTGESAFIYQSSLDASDTTDAGF</sequence>
<name>A0A7I9V423_9ACTN</name>
<proteinExistence type="predicted"/>
<evidence type="ECO:0000313" key="2">
    <source>
        <dbReference type="Proteomes" id="UP000444960"/>
    </source>
</evidence>
<dbReference type="Proteomes" id="UP000444960">
    <property type="component" value="Unassembled WGS sequence"/>
</dbReference>
<accession>A0A7I9V423</accession>
<keyword evidence="2" id="KW-1185">Reference proteome</keyword>
<comment type="caution">
    <text evidence="1">The sequence shown here is derived from an EMBL/GenBank/DDBJ whole genome shotgun (WGS) entry which is preliminary data.</text>
</comment>
<dbReference type="AlphaFoldDB" id="A0A7I9V423"/>
<protein>
    <submittedName>
        <fullName evidence="1">Uncharacterized protein</fullName>
    </submittedName>
</protein>
<reference evidence="2" key="1">
    <citation type="submission" date="2019-06" db="EMBL/GenBank/DDBJ databases">
        <title>Gordonia isolated from sludge of a wastewater treatment plant.</title>
        <authorList>
            <person name="Tamura T."/>
            <person name="Aoyama K."/>
            <person name="Kang Y."/>
            <person name="Saito S."/>
            <person name="Akiyama N."/>
            <person name="Yazawa K."/>
            <person name="Gonoi T."/>
            <person name="Mikami Y."/>
        </authorList>
    </citation>
    <scope>NUCLEOTIDE SEQUENCE [LARGE SCALE GENOMIC DNA]</scope>
    <source>
        <strain evidence="2">NBRC 107696</strain>
    </source>
</reference>
<evidence type="ECO:0000313" key="1">
    <source>
        <dbReference type="EMBL" id="GEE00178.1"/>
    </source>
</evidence>
<gene>
    <name evidence="1" type="ORF">nbrc107696_06240</name>
</gene>